<accession>A0A9P6SUE9</accession>
<feature type="compositionally biased region" description="Low complexity" evidence="2">
    <location>
        <begin position="273"/>
        <end position="301"/>
    </location>
</feature>
<evidence type="ECO:0000259" key="3">
    <source>
        <dbReference type="PROSITE" id="PS51673"/>
    </source>
</evidence>
<dbReference type="Pfam" id="PF12752">
    <property type="entry name" value="SUZ"/>
    <property type="match status" value="1"/>
</dbReference>
<feature type="domain" description="SUZ" evidence="3">
    <location>
        <begin position="114"/>
        <end position="199"/>
    </location>
</feature>
<protein>
    <submittedName>
        <fullName evidence="4">R3H domain-containing protein 1</fullName>
    </submittedName>
</protein>
<dbReference type="Gene3D" id="3.30.1370.50">
    <property type="entry name" value="R3H-like domain"/>
    <property type="match status" value="1"/>
</dbReference>
<dbReference type="PANTHER" id="PTHR15672:SF8">
    <property type="entry name" value="PROTEIN ENCORE"/>
    <property type="match status" value="1"/>
</dbReference>
<feature type="region of interest" description="Disordered" evidence="2">
    <location>
        <begin position="263"/>
        <end position="307"/>
    </location>
</feature>
<comment type="caution">
    <text evidence="4">The sequence shown here is derived from an EMBL/GenBank/DDBJ whole genome shotgun (WGS) entry which is preliminary data.</text>
</comment>
<evidence type="ECO:0000313" key="4">
    <source>
        <dbReference type="EMBL" id="KAG0004460.1"/>
    </source>
</evidence>
<feature type="region of interest" description="Disordered" evidence="2">
    <location>
        <begin position="336"/>
        <end position="359"/>
    </location>
</feature>
<dbReference type="Pfam" id="PF01424">
    <property type="entry name" value="R3H"/>
    <property type="match status" value="1"/>
</dbReference>
<dbReference type="CDD" id="cd02642">
    <property type="entry name" value="R3H_encore_like"/>
    <property type="match status" value="1"/>
</dbReference>
<evidence type="ECO:0000256" key="1">
    <source>
        <dbReference type="ARBA" id="ARBA00022553"/>
    </source>
</evidence>
<keyword evidence="5" id="KW-1185">Reference proteome</keyword>
<dbReference type="InterPro" id="IPR024771">
    <property type="entry name" value="SUZ"/>
</dbReference>
<dbReference type="AlphaFoldDB" id="A0A9P6SUE9"/>
<dbReference type="SMART" id="SM00393">
    <property type="entry name" value="R3H"/>
    <property type="match status" value="1"/>
</dbReference>
<dbReference type="InterPro" id="IPR001374">
    <property type="entry name" value="R3H_dom"/>
</dbReference>
<feature type="non-terminal residue" evidence="4">
    <location>
        <position position="1"/>
    </location>
</feature>
<gene>
    <name evidence="4" type="primary">R3HDM1</name>
    <name evidence="4" type="ORF">BGZ80_005616</name>
</gene>
<dbReference type="Proteomes" id="UP000703661">
    <property type="component" value="Unassembled WGS sequence"/>
</dbReference>
<dbReference type="EMBL" id="JAAAID010002765">
    <property type="protein sequence ID" value="KAG0004460.1"/>
    <property type="molecule type" value="Genomic_DNA"/>
</dbReference>
<dbReference type="PROSITE" id="PS51673">
    <property type="entry name" value="SUZ"/>
    <property type="match status" value="1"/>
</dbReference>
<dbReference type="SUPFAM" id="SSF82708">
    <property type="entry name" value="R3H domain"/>
    <property type="match status" value="1"/>
</dbReference>
<feature type="compositionally biased region" description="Polar residues" evidence="2">
    <location>
        <begin position="418"/>
        <end position="432"/>
    </location>
</feature>
<dbReference type="GO" id="GO:0003676">
    <property type="term" value="F:nucleic acid binding"/>
    <property type="evidence" value="ECO:0007669"/>
    <property type="project" value="InterPro"/>
</dbReference>
<feature type="region of interest" description="Disordered" evidence="2">
    <location>
        <begin position="418"/>
        <end position="444"/>
    </location>
</feature>
<proteinExistence type="predicted"/>
<sequence length="444" mass="49636">MHINAQGTSDGADSAPCDSTAQTITATAEEKMGVGSLDEILLKALKNRHERLFLLNLDQEFCNFIENASQKSLEFPCLNSYYRLMVHRSADYFKLERRVDHMQKIIVSKTEHSAIPILRFCHLVEEDDEEVEEPRSCQEPEEIKPIKVLKRSPARPISACETKCKDESAFSSRSTRTLSMEEREKSYAEARARIFQGDVSCTDHNLGGSENECIEGDLRQDEAFGVLPSPQRDDYHMCTSSKARSIQPKQSLDQLFGEAGNSISQQQKIRVRSPSTSSTASSSSGTTTTDISSRSDSTISSEFHSPGSASSYFSLCGGRTTGYSFAPGYDYLGRHSYQRGSGSMPSSSEQRQKQQRQSYHCDCYHQHRYQSDPSLIHGSPVHNDSRFYPCSSASSSSPSFESCHSSYCMYSQGIHTHNHAQTHNSSRPNSYPHQHHGSYLGQHS</sequence>
<dbReference type="PANTHER" id="PTHR15672">
    <property type="entry name" value="CAMP-REGULATED PHOSPHOPROTEIN 21 RELATED R3H DOMAIN CONTAINING PROTEIN"/>
    <property type="match status" value="1"/>
</dbReference>
<name>A0A9P6SUE9_9FUNG</name>
<organism evidence="4 5">
    <name type="scientific">Entomortierella chlamydospora</name>
    <dbReference type="NCBI Taxonomy" id="101097"/>
    <lineage>
        <taxon>Eukaryota</taxon>
        <taxon>Fungi</taxon>
        <taxon>Fungi incertae sedis</taxon>
        <taxon>Mucoromycota</taxon>
        <taxon>Mortierellomycotina</taxon>
        <taxon>Mortierellomycetes</taxon>
        <taxon>Mortierellales</taxon>
        <taxon>Mortierellaceae</taxon>
        <taxon>Entomortierella</taxon>
    </lineage>
</organism>
<dbReference type="InterPro" id="IPR051937">
    <property type="entry name" value="R3H_domain_containing"/>
</dbReference>
<dbReference type="InterPro" id="IPR036867">
    <property type="entry name" value="R3H_dom_sf"/>
</dbReference>
<feature type="region of interest" description="Disordered" evidence="2">
    <location>
        <begin position="225"/>
        <end position="246"/>
    </location>
</feature>
<evidence type="ECO:0000256" key="2">
    <source>
        <dbReference type="SAM" id="MobiDB-lite"/>
    </source>
</evidence>
<keyword evidence="1" id="KW-0597">Phosphoprotein</keyword>
<reference evidence="4" key="1">
    <citation type="journal article" date="2020" name="Fungal Divers.">
        <title>Resolving the Mortierellaceae phylogeny through synthesis of multi-gene phylogenetics and phylogenomics.</title>
        <authorList>
            <person name="Vandepol N."/>
            <person name="Liber J."/>
            <person name="Desiro A."/>
            <person name="Na H."/>
            <person name="Kennedy M."/>
            <person name="Barry K."/>
            <person name="Grigoriev I.V."/>
            <person name="Miller A.N."/>
            <person name="O'Donnell K."/>
            <person name="Stajich J.E."/>
            <person name="Bonito G."/>
        </authorList>
    </citation>
    <scope>NUCLEOTIDE SEQUENCE</scope>
    <source>
        <strain evidence="4">NRRL 2769</strain>
    </source>
</reference>
<evidence type="ECO:0000313" key="5">
    <source>
        <dbReference type="Proteomes" id="UP000703661"/>
    </source>
</evidence>